<evidence type="ECO:0000259" key="11">
    <source>
        <dbReference type="SMART" id="SM00446"/>
    </source>
</evidence>
<sequence length="485" mass="55817">MVRITEELVRKRAEHNEMQISTLEEISLHQQDIERLEHLDKWCRDLKILYLQSNLIPKIENVSRLKKLEYLNLALNNIEKIENLEGCESLKKLDLTVNFVGELTSVECLKNLYNFRELFLTGNPCADYEHYRNFVIATLPQLQWLDGIEIERSERIKAIQNLPYIRGRILEQQESYRKKRAKQKEKSQNVNKGNAVNSHENDESSYDSDNTRDETNAHGVPGDSNKENRPGFNGRWYTDINEGDKRASECKQTKEDDKTDEEKNAEFWNQKTGYTPESRIEVHNYMKELKKKEEKQSETETVRPRRLFSDDGRPFNVNEPKVEFSLTEDNENIILDVAVFKHMDTSLVDCDVQPHFVKVTLKGKVLQLCLPEEVNVGNSTAKRSQITGHLLVTMPKVKQSIVSAKTAPLKSAKESSKEKKKQNESNYLEVDAEARKGVDVTRIIADNEAKKATALPFGSRVTKTEIPEHANSDSFVDDPSVPPLL</sequence>
<dbReference type="InterPro" id="IPR032675">
    <property type="entry name" value="LRR_dom_sf"/>
</dbReference>
<keyword evidence="6" id="KW-0175">Coiled coil</keyword>
<dbReference type="GO" id="GO:0005737">
    <property type="term" value="C:cytoplasm"/>
    <property type="evidence" value="ECO:0007669"/>
    <property type="project" value="UniProtKB-SubCell"/>
</dbReference>
<feature type="compositionally biased region" description="Polar residues" evidence="10">
    <location>
        <begin position="188"/>
        <end position="198"/>
    </location>
</feature>
<dbReference type="InterPro" id="IPR001611">
    <property type="entry name" value="Leu-rich_rpt"/>
</dbReference>
<dbReference type="GO" id="GO:0005929">
    <property type="term" value="C:cilium"/>
    <property type="evidence" value="ECO:0007669"/>
    <property type="project" value="UniProtKB-SubCell"/>
</dbReference>
<proteinExistence type="inferred from homology"/>
<dbReference type="Gene3D" id="3.80.10.10">
    <property type="entry name" value="Ribonuclease Inhibitor"/>
    <property type="match status" value="1"/>
</dbReference>
<comment type="caution">
    <text evidence="12">The sequence shown here is derived from an EMBL/GenBank/DDBJ whole genome shotgun (WGS) entry which is preliminary data.</text>
</comment>
<evidence type="ECO:0000313" key="13">
    <source>
        <dbReference type="Proteomes" id="UP000678393"/>
    </source>
</evidence>
<keyword evidence="5" id="KW-0677">Repeat</keyword>
<feature type="region of interest" description="Disordered" evidence="10">
    <location>
        <begin position="465"/>
        <end position="485"/>
    </location>
</feature>
<evidence type="ECO:0000256" key="1">
    <source>
        <dbReference type="ARBA" id="ARBA00004138"/>
    </source>
</evidence>
<keyword evidence="3" id="KW-0963">Cytoplasm</keyword>
<accession>A0A8S3YUI3</accession>
<dbReference type="SUPFAM" id="SSF52058">
    <property type="entry name" value="L domain-like"/>
    <property type="match status" value="1"/>
</dbReference>
<comment type="subcellular location">
    <subcellularLocation>
        <location evidence="1">Cell projection</location>
        <location evidence="1">Cilium</location>
    </subcellularLocation>
    <subcellularLocation>
        <location evidence="2">Cytoplasm</location>
    </subcellularLocation>
</comment>
<dbReference type="PANTHER" id="PTHR18849">
    <property type="entry name" value="LEUCINE RICH REPEAT PROTEIN"/>
    <property type="match status" value="1"/>
</dbReference>
<dbReference type="PROSITE" id="PS51450">
    <property type="entry name" value="LRR"/>
    <property type="match status" value="2"/>
</dbReference>
<evidence type="ECO:0000256" key="4">
    <source>
        <dbReference type="ARBA" id="ARBA00022614"/>
    </source>
</evidence>
<feature type="domain" description="U2A'/phosphoprotein 32 family A C-terminal" evidence="11">
    <location>
        <begin position="128"/>
        <end position="146"/>
    </location>
</feature>
<dbReference type="FunFam" id="3.80.10.10:FF:000052">
    <property type="entry name" value="Leucine rich repeat containing 6"/>
    <property type="match status" value="1"/>
</dbReference>
<gene>
    <name evidence="12" type="ORF">CUNI_LOCUS6232</name>
</gene>
<feature type="region of interest" description="Disordered" evidence="10">
    <location>
        <begin position="408"/>
        <end position="429"/>
    </location>
</feature>
<evidence type="ECO:0000256" key="10">
    <source>
        <dbReference type="SAM" id="MobiDB-lite"/>
    </source>
</evidence>
<evidence type="ECO:0000256" key="7">
    <source>
        <dbReference type="ARBA" id="ARBA00023069"/>
    </source>
</evidence>
<dbReference type="SMART" id="SM00365">
    <property type="entry name" value="LRR_SD22"/>
    <property type="match status" value="2"/>
</dbReference>
<evidence type="ECO:0000256" key="8">
    <source>
        <dbReference type="ARBA" id="ARBA00023273"/>
    </source>
</evidence>
<dbReference type="Proteomes" id="UP000678393">
    <property type="component" value="Unassembled WGS sequence"/>
</dbReference>
<feature type="compositionally biased region" description="Basic and acidic residues" evidence="10">
    <location>
        <begin position="411"/>
        <end position="423"/>
    </location>
</feature>
<dbReference type="PANTHER" id="PTHR18849:SF0">
    <property type="entry name" value="CILIA- AND FLAGELLA-ASSOCIATED PROTEIN 410-RELATED"/>
    <property type="match status" value="1"/>
</dbReference>
<organism evidence="12 13">
    <name type="scientific">Candidula unifasciata</name>
    <dbReference type="NCBI Taxonomy" id="100452"/>
    <lineage>
        <taxon>Eukaryota</taxon>
        <taxon>Metazoa</taxon>
        <taxon>Spiralia</taxon>
        <taxon>Lophotrochozoa</taxon>
        <taxon>Mollusca</taxon>
        <taxon>Gastropoda</taxon>
        <taxon>Heterobranchia</taxon>
        <taxon>Euthyneura</taxon>
        <taxon>Panpulmonata</taxon>
        <taxon>Eupulmonata</taxon>
        <taxon>Stylommatophora</taxon>
        <taxon>Helicina</taxon>
        <taxon>Helicoidea</taxon>
        <taxon>Geomitridae</taxon>
        <taxon>Candidula</taxon>
    </lineage>
</organism>
<evidence type="ECO:0000256" key="9">
    <source>
        <dbReference type="ARBA" id="ARBA00049982"/>
    </source>
</evidence>
<feature type="region of interest" description="Disordered" evidence="10">
    <location>
        <begin position="290"/>
        <end position="314"/>
    </location>
</feature>
<keyword evidence="8" id="KW-0966">Cell projection</keyword>
<keyword evidence="7" id="KW-0969">Cilium</keyword>
<dbReference type="InterPro" id="IPR056496">
    <property type="entry name" value="CS_DNAAF11_C"/>
</dbReference>
<reference evidence="12" key="1">
    <citation type="submission" date="2021-04" db="EMBL/GenBank/DDBJ databases">
        <authorList>
            <consortium name="Molecular Ecology Group"/>
        </authorList>
    </citation>
    <scope>NUCLEOTIDE SEQUENCE</scope>
</reference>
<dbReference type="InterPro" id="IPR003603">
    <property type="entry name" value="U2A'_phosphoprotein32A_C"/>
</dbReference>
<dbReference type="AlphaFoldDB" id="A0A8S3YUI3"/>
<evidence type="ECO:0000256" key="5">
    <source>
        <dbReference type="ARBA" id="ARBA00022737"/>
    </source>
</evidence>
<dbReference type="OrthoDB" id="10250990at2759"/>
<feature type="region of interest" description="Disordered" evidence="10">
    <location>
        <begin position="176"/>
        <end position="264"/>
    </location>
</feature>
<comment type="similarity">
    <text evidence="9">Belongs to the tilB family.</text>
</comment>
<feature type="compositionally biased region" description="Basic and acidic residues" evidence="10">
    <location>
        <begin position="242"/>
        <end position="264"/>
    </location>
</feature>
<dbReference type="GO" id="GO:0036158">
    <property type="term" value="P:outer dynein arm assembly"/>
    <property type="evidence" value="ECO:0007669"/>
    <property type="project" value="TreeGrafter"/>
</dbReference>
<dbReference type="SMART" id="SM00446">
    <property type="entry name" value="LRRcap"/>
    <property type="match status" value="1"/>
</dbReference>
<feature type="compositionally biased region" description="Basic and acidic residues" evidence="10">
    <location>
        <begin position="290"/>
        <end position="313"/>
    </location>
</feature>
<keyword evidence="13" id="KW-1185">Reference proteome</keyword>
<dbReference type="Pfam" id="PF14580">
    <property type="entry name" value="LRR_9"/>
    <property type="match status" value="1"/>
</dbReference>
<evidence type="ECO:0000313" key="12">
    <source>
        <dbReference type="EMBL" id="CAG5120674.1"/>
    </source>
</evidence>
<dbReference type="Pfam" id="PF23602">
    <property type="entry name" value="CS_DNAAF11_C"/>
    <property type="match status" value="1"/>
</dbReference>
<dbReference type="EMBL" id="CAJHNH020000948">
    <property type="protein sequence ID" value="CAG5120674.1"/>
    <property type="molecule type" value="Genomic_DNA"/>
</dbReference>
<evidence type="ECO:0000256" key="3">
    <source>
        <dbReference type="ARBA" id="ARBA00022490"/>
    </source>
</evidence>
<protein>
    <recommendedName>
        <fullName evidence="11">U2A'/phosphoprotein 32 family A C-terminal domain-containing protein</fullName>
    </recommendedName>
</protein>
<evidence type="ECO:0000256" key="2">
    <source>
        <dbReference type="ARBA" id="ARBA00004496"/>
    </source>
</evidence>
<name>A0A8S3YUI3_9EUPU</name>
<keyword evidence="4" id="KW-0433">Leucine-rich repeat</keyword>
<evidence type="ECO:0000256" key="6">
    <source>
        <dbReference type="ARBA" id="ARBA00023054"/>
    </source>
</evidence>